<keyword evidence="2" id="KW-1185">Reference proteome</keyword>
<evidence type="ECO:0000313" key="2">
    <source>
        <dbReference type="Proteomes" id="UP001500851"/>
    </source>
</evidence>
<organism evidence="1 2">
    <name type="scientific">Leucobacter iarius</name>
    <dbReference type="NCBI Taxonomy" id="333963"/>
    <lineage>
        <taxon>Bacteria</taxon>
        <taxon>Bacillati</taxon>
        <taxon>Actinomycetota</taxon>
        <taxon>Actinomycetes</taxon>
        <taxon>Micrococcales</taxon>
        <taxon>Microbacteriaceae</taxon>
        <taxon>Leucobacter</taxon>
    </lineage>
</organism>
<proteinExistence type="predicted"/>
<dbReference type="EMBL" id="BAAAOB010000001">
    <property type="protein sequence ID" value="GAA1788811.1"/>
    <property type="molecule type" value="Genomic_DNA"/>
</dbReference>
<evidence type="ECO:0000313" key="1">
    <source>
        <dbReference type="EMBL" id="GAA1788811.1"/>
    </source>
</evidence>
<gene>
    <name evidence="1" type="ORF">GCM10009768_17310</name>
</gene>
<accession>A0ABN2LHT0</accession>
<comment type="caution">
    <text evidence="1">The sequence shown here is derived from an EMBL/GenBank/DDBJ whole genome shotgun (WGS) entry which is preliminary data.</text>
</comment>
<name>A0ABN2LHT0_9MICO</name>
<protein>
    <submittedName>
        <fullName evidence="1">Uncharacterized protein</fullName>
    </submittedName>
</protein>
<dbReference type="Proteomes" id="UP001500851">
    <property type="component" value="Unassembled WGS sequence"/>
</dbReference>
<sequence length="79" mass="8644">MRGMNQESRSELAYLGIASIFSRFPLAKPNPPLLICSTLAVRCTRDPSVRPVHTEGAVARCDRPFVRVGFRVRGGGLST</sequence>
<reference evidence="1 2" key="1">
    <citation type="journal article" date="2019" name="Int. J. Syst. Evol. Microbiol.">
        <title>The Global Catalogue of Microorganisms (GCM) 10K type strain sequencing project: providing services to taxonomists for standard genome sequencing and annotation.</title>
        <authorList>
            <consortium name="The Broad Institute Genomics Platform"/>
            <consortium name="The Broad Institute Genome Sequencing Center for Infectious Disease"/>
            <person name="Wu L."/>
            <person name="Ma J."/>
        </authorList>
    </citation>
    <scope>NUCLEOTIDE SEQUENCE [LARGE SCALE GENOMIC DNA]</scope>
    <source>
        <strain evidence="1 2">JCM 14736</strain>
    </source>
</reference>